<dbReference type="STRING" id="1121922.GCA_000428905_01648"/>
<dbReference type="InterPro" id="IPR014710">
    <property type="entry name" value="RmlC-like_jellyroll"/>
</dbReference>
<reference evidence="3" key="1">
    <citation type="journal article" date="2014" name="Environ. Microbiol.">
        <title>Comparative genomics of the marine bacterial genus Glaciecola reveals the high degree of genomic diversity and genomic characteristic for cold adaptation.</title>
        <authorList>
            <person name="Qin Q.L."/>
            <person name="Xie B.B."/>
            <person name="Yu Y."/>
            <person name="Shu Y.L."/>
            <person name="Rong J.C."/>
            <person name="Zhang Y.J."/>
            <person name="Zhao D.L."/>
            <person name="Chen X.L."/>
            <person name="Zhang X.Y."/>
            <person name="Chen B."/>
            <person name="Zhou B.C."/>
            <person name="Zhang Y.Z."/>
        </authorList>
    </citation>
    <scope>NUCLEOTIDE SEQUENCE [LARGE SCALE GENOMIC DNA]</scope>
    <source>
        <strain evidence="3">ACAM 615</strain>
    </source>
</reference>
<dbReference type="EMBL" id="BAEQ01000031">
    <property type="protein sequence ID" value="GAC28844.1"/>
    <property type="molecule type" value="Genomic_DNA"/>
</dbReference>
<dbReference type="RefSeq" id="WP_006011243.1">
    <property type="nucleotide sequence ID" value="NZ_BAEQ01000031.1"/>
</dbReference>
<dbReference type="NCBIfam" id="TIGR02451">
    <property type="entry name" value="anti_sig_ChrR"/>
    <property type="match status" value="1"/>
</dbReference>
<feature type="domain" description="ChrR-like cupin" evidence="1">
    <location>
        <begin position="113"/>
        <end position="196"/>
    </location>
</feature>
<dbReference type="Gene3D" id="1.10.10.1320">
    <property type="entry name" value="Anti-sigma factor, zinc-finger domain"/>
    <property type="match status" value="1"/>
</dbReference>
<dbReference type="InterPro" id="IPR041916">
    <property type="entry name" value="Anti_sigma_zinc_sf"/>
</dbReference>
<dbReference type="Proteomes" id="UP000006251">
    <property type="component" value="Unassembled WGS sequence"/>
</dbReference>
<name>K6Y7X3_9ALTE</name>
<dbReference type="InterPro" id="IPR025979">
    <property type="entry name" value="ChrR-like_cupin_dom"/>
</dbReference>
<protein>
    <submittedName>
        <fullName evidence="2">Transcription negative regulator ChrR</fullName>
    </submittedName>
</protein>
<gene>
    <name evidence="2" type="ORF">GPAL_1983</name>
</gene>
<dbReference type="Gene3D" id="2.60.120.10">
    <property type="entry name" value="Jelly Rolls"/>
    <property type="match status" value="1"/>
</dbReference>
<dbReference type="SUPFAM" id="SSF51182">
    <property type="entry name" value="RmlC-like cupins"/>
    <property type="match status" value="1"/>
</dbReference>
<evidence type="ECO:0000259" key="1">
    <source>
        <dbReference type="Pfam" id="PF12973"/>
    </source>
</evidence>
<dbReference type="InterPro" id="IPR012807">
    <property type="entry name" value="Anti-sigma_ChrR"/>
</dbReference>
<organism evidence="2 3">
    <name type="scientific">Brumicola pallidula DSM 14239 = ACAM 615</name>
    <dbReference type="NCBI Taxonomy" id="1121922"/>
    <lineage>
        <taxon>Bacteria</taxon>
        <taxon>Pseudomonadati</taxon>
        <taxon>Pseudomonadota</taxon>
        <taxon>Gammaproteobacteria</taxon>
        <taxon>Alteromonadales</taxon>
        <taxon>Alteromonadaceae</taxon>
        <taxon>Brumicola</taxon>
    </lineage>
</organism>
<evidence type="ECO:0000313" key="2">
    <source>
        <dbReference type="EMBL" id="GAC28844.1"/>
    </source>
</evidence>
<proteinExistence type="predicted"/>
<keyword evidence="3" id="KW-1185">Reference proteome</keyword>
<evidence type="ECO:0000313" key="3">
    <source>
        <dbReference type="Proteomes" id="UP000006251"/>
    </source>
</evidence>
<dbReference type="OrthoDB" id="2988517at2"/>
<accession>K6Y7X3</accession>
<dbReference type="AlphaFoldDB" id="K6Y7X3"/>
<dbReference type="InterPro" id="IPR011051">
    <property type="entry name" value="RmlC_Cupin_sf"/>
</dbReference>
<comment type="caution">
    <text evidence="2">The sequence shown here is derived from an EMBL/GenBank/DDBJ whole genome shotgun (WGS) entry which is preliminary data.</text>
</comment>
<sequence length="222" mass="24501">MIKFHPSNQQLNTFSNGLMAPAESLIISAHCDMCIQCANKVVLYTEAHSETVFDESSQRLDPNLFGTMLSQITSQEIDRGAGSEPKNSTLELDGRKFTLPRSLNRFSESIGNWSHLVGKIWQAPVNIGGDTVANFIFMEKGGGVPEHTHRGTEMTLVVNGEFSDGLADYDSGDFMVMDGKNIHTPLTKSDEGCLVFSIVDAPLHFTSGWARLINPFSHLFFK</sequence>
<dbReference type="Pfam" id="PF12973">
    <property type="entry name" value="Cupin_7"/>
    <property type="match status" value="1"/>
</dbReference>